<dbReference type="RefSeq" id="WP_043920432.1">
    <property type="nucleotide sequence ID" value="NZ_FZPF01000002.1"/>
</dbReference>
<accession>A0A0D1D398</accession>
<dbReference type="InterPro" id="IPR002575">
    <property type="entry name" value="Aminoglycoside_PTrfase"/>
</dbReference>
<dbReference type="STRING" id="935700.jaqu_36710"/>
<dbReference type="SUPFAM" id="SSF56112">
    <property type="entry name" value="Protein kinase-like (PK-like)"/>
    <property type="match status" value="1"/>
</dbReference>
<reference evidence="2 3" key="1">
    <citation type="submission" date="2015-02" db="EMBL/GenBank/DDBJ databases">
        <title>Genome Sequence of Jannaschia aquimarina DSM28248, a member of the Roseobacter clade.</title>
        <authorList>
            <person name="Voget S."/>
            <person name="Daniel R."/>
        </authorList>
    </citation>
    <scope>NUCLEOTIDE SEQUENCE [LARGE SCALE GENOMIC DNA]</scope>
    <source>
        <strain evidence="2 3">GSW-M26</strain>
    </source>
</reference>
<dbReference type="AlphaFoldDB" id="A0A0D1D398"/>
<organism evidence="2 3">
    <name type="scientific">Jannaschia aquimarina</name>
    <dbReference type="NCBI Taxonomy" id="935700"/>
    <lineage>
        <taxon>Bacteria</taxon>
        <taxon>Pseudomonadati</taxon>
        <taxon>Pseudomonadota</taxon>
        <taxon>Alphaproteobacteria</taxon>
        <taxon>Rhodobacterales</taxon>
        <taxon>Roseobacteraceae</taxon>
        <taxon>Jannaschia</taxon>
    </lineage>
</organism>
<evidence type="ECO:0000313" key="3">
    <source>
        <dbReference type="Proteomes" id="UP000032232"/>
    </source>
</evidence>
<evidence type="ECO:0000313" key="2">
    <source>
        <dbReference type="EMBL" id="KIT14593.1"/>
    </source>
</evidence>
<gene>
    <name evidence="2" type="ORF">jaqu_36710</name>
</gene>
<proteinExistence type="predicted"/>
<protein>
    <submittedName>
        <fullName evidence="2">Phosphotransferase enzyme family protein</fullName>
    </submittedName>
</protein>
<evidence type="ECO:0000259" key="1">
    <source>
        <dbReference type="Pfam" id="PF01636"/>
    </source>
</evidence>
<name>A0A0D1D398_9RHOB</name>
<dbReference type="PATRIC" id="fig|935700.4.peg.3784"/>
<dbReference type="Proteomes" id="UP000032232">
    <property type="component" value="Unassembled WGS sequence"/>
</dbReference>
<dbReference type="Gene3D" id="3.90.1200.10">
    <property type="match status" value="1"/>
</dbReference>
<dbReference type="EMBL" id="JYFE01000072">
    <property type="protein sequence ID" value="KIT14593.1"/>
    <property type="molecule type" value="Genomic_DNA"/>
</dbReference>
<dbReference type="GO" id="GO:0016740">
    <property type="term" value="F:transferase activity"/>
    <property type="evidence" value="ECO:0007669"/>
    <property type="project" value="UniProtKB-KW"/>
</dbReference>
<keyword evidence="2" id="KW-0808">Transferase</keyword>
<dbReference type="Pfam" id="PF01636">
    <property type="entry name" value="APH"/>
    <property type="match status" value="1"/>
</dbReference>
<feature type="domain" description="Aminoglycoside phosphotransferase" evidence="1">
    <location>
        <begin position="49"/>
        <end position="255"/>
    </location>
</feature>
<sequence>MANTSTGGSDRPDLPDLARGAIKTWNRVQKLTLRPQARAEDWSLLALRGAGAGRRVVLRLRRNVGPDLAVKMRPALGLRAYAEQVIAHRRFARLLDRSSCARAPALAGFHPLARLIAVEFVEGDLALDRVVASRHSPDRGLTVLADACRWVEGVGRVVPSRTRQWDGRLGRLRLKEVRERAPDLAGDAMPARLLGALERQLERRTGTRVEVRLVHGDFHLRNLIFGQDKTVWGLDFDRLRKAPQEYDLARVVTHFLLLAGPVEESEMQGWLERDMSRVLSASGLETDRGLLDLFMGMDTIVLWGDLARQGDRAGPGAKHRYARARALAQVMVNRLS</sequence>
<comment type="caution">
    <text evidence="2">The sequence shown here is derived from an EMBL/GenBank/DDBJ whole genome shotgun (WGS) entry which is preliminary data.</text>
</comment>
<dbReference type="InterPro" id="IPR011009">
    <property type="entry name" value="Kinase-like_dom_sf"/>
</dbReference>
<keyword evidence="3" id="KW-1185">Reference proteome</keyword>